<dbReference type="RefSeq" id="WP_171977500.1">
    <property type="nucleotide sequence ID" value="NZ_CAWOXK010000001.1"/>
</dbReference>
<sequence length="403" mass="46571">MKFDVFFSICQTEISGYLPNERTMFHNFFDQVSHADELGYEIAWVAESHLSCEVQKHNPNPVIPNFKSEIGLNTDILQLAHRIFALTKRIHVGSAIRNILVNGGPIAHAEAVKTFLTLHELDEAENRLIHLGFATGRFPFSSAAYGIVPRSAVEKAAWHIIRVKLFQEATEIFLRFLRGDILSSQDVRSKIIKREDFNSDQEWSKVLQAYGKEVNQIEIPPFWNFDRIGIIPAQASLNLLRLIIGSHNPTTQELANTILPCRVFNLSITPEAHIEETHRRMKTKFHPDGGEWQRWYMPRTVLVFIDNTPKKSIAQRRAIARERANQALHAYWQAIEGTLDPEKIIKATNNALVGTPEDIVQQIRERFHPEDRLMLWFDFFNHNNEEVKESMTQFMKNVCPYFD</sequence>
<keyword evidence="3" id="KW-1185">Reference proteome</keyword>
<organism evidence="2 3">
    <name type="scientific">Brasilonema sennae CENA114</name>
    <dbReference type="NCBI Taxonomy" id="415709"/>
    <lineage>
        <taxon>Bacteria</taxon>
        <taxon>Bacillati</taxon>
        <taxon>Cyanobacteriota</taxon>
        <taxon>Cyanophyceae</taxon>
        <taxon>Nostocales</taxon>
        <taxon>Scytonemataceae</taxon>
        <taxon>Brasilonema</taxon>
        <taxon>Bromeliae group (in: Brasilonema)</taxon>
    </lineage>
</organism>
<dbReference type="PANTHER" id="PTHR30137">
    <property type="entry name" value="LUCIFERASE-LIKE MONOOXYGENASE"/>
    <property type="match status" value="1"/>
</dbReference>
<protein>
    <submittedName>
        <fullName evidence="2">Luciferase</fullName>
    </submittedName>
</protein>
<dbReference type="EMBL" id="CP030118">
    <property type="protein sequence ID" value="QDL10974.1"/>
    <property type="molecule type" value="Genomic_DNA"/>
</dbReference>
<dbReference type="InterPro" id="IPR011251">
    <property type="entry name" value="Luciferase-like_dom"/>
</dbReference>
<gene>
    <name evidence="2" type="ORF">DP114_26430</name>
</gene>
<dbReference type="GO" id="GO:0005829">
    <property type="term" value="C:cytosol"/>
    <property type="evidence" value="ECO:0007669"/>
    <property type="project" value="TreeGrafter"/>
</dbReference>
<dbReference type="GO" id="GO:0016705">
    <property type="term" value="F:oxidoreductase activity, acting on paired donors, with incorporation or reduction of molecular oxygen"/>
    <property type="evidence" value="ECO:0007669"/>
    <property type="project" value="InterPro"/>
</dbReference>
<dbReference type="KEGG" id="bsen:DP114_26430"/>
<dbReference type="InterPro" id="IPR050766">
    <property type="entry name" value="Bact_Lucif_Oxidored"/>
</dbReference>
<evidence type="ECO:0000259" key="1">
    <source>
        <dbReference type="Pfam" id="PF00296"/>
    </source>
</evidence>
<dbReference type="AlphaFoldDB" id="A0A856MLI7"/>
<name>A0A856MLI7_9CYAN</name>
<dbReference type="InterPro" id="IPR036661">
    <property type="entry name" value="Luciferase-like_sf"/>
</dbReference>
<feature type="domain" description="Luciferase-like" evidence="1">
    <location>
        <begin position="1"/>
        <end position="365"/>
    </location>
</feature>
<evidence type="ECO:0000313" key="3">
    <source>
        <dbReference type="Proteomes" id="UP000503129"/>
    </source>
</evidence>
<dbReference type="Proteomes" id="UP000503129">
    <property type="component" value="Chromosome"/>
</dbReference>
<proteinExistence type="predicted"/>
<dbReference type="Gene3D" id="3.20.20.30">
    <property type="entry name" value="Luciferase-like domain"/>
    <property type="match status" value="1"/>
</dbReference>
<dbReference type="SUPFAM" id="SSF51679">
    <property type="entry name" value="Bacterial luciferase-like"/>
    <property type="match status" value="1"/>
</dbReference>
<reference evidence="2 3" key="1">
    <citation type="submission" date="2018-06" db="EMBL/GenBank/DDBJ databases">
        <title>Comparative genomics of Brasilonema spp. strains.</title>
        <authorList>
            <person name="Alvarenga D.O."/>
            <person name="Fiore M.F."/>
            <person name="Varani A.M."/>
        </authorList>
    </citation>
    <scope>NUCLEOTIDE SEQUENCE [LARGE SCALE GENOMIC DNA]</scope>
    <source>
        <strain evidence="2 3">CENA114</strain>
    </source>
</reference>
<dbReference type="Pfam" id="PF00296">
    <property type="entry name" value="Bac_luciferase"/>
    <property type="match status" value="1"/>
</dbReference>
<evidence type="ECO:0000313" key="2">
    <source>
        <dbReference type="EMBL" id="QDL10974.1"/>
    </source>
</evidence>
<accession>A0A856MLI7</accession>
<dbReference type="PANTHER" id="PTHR30137:SF6">
    <property type="entry name" value="LUCIFERASE-LIKE MONOOXYGENASE"/>
    <property type="match status" value="1"/>
</dbReference>